<feature type="transmembrane region" description="Helical" evidence="6">
    <location>
        <begin position="225"/>
        <end position="250"/>
    </location>
</feature>
<keyword evidence="5 6" id="KW-0472">Membrane</keyword>
<accession>A0A413SZN6</accession>
<evidence type="ECO:0000313" key="7">
    <source>
        <dbReference type="EMBL" id="RHA75566.1"/>
    </source>
</evidence>
<feature type="transmembrane region" description="Helical" evidence="6">
    <location>
        <begin position="104"/>
        <end position="128"/>
    </location>
</feature>
<evidence type="ECO:0000256" key="3">
    <source>
        <dbReference type="ARBA" id="ARBA00022692"/>
    </source>
</evidence>
<dbReference type="GO" id="GO:0015171">
    <property type="term" value="F:amino acid transmembrane transporter activity"/>
    <property type="evidence" value="ECO:0007669"/>
    <property type="project" value="TreeGrafter"/>
</dbReference>
<keyword evidence="4 6" id="KW-1133">Transmembrane helix</keyword>
<dbReference type="AlphaFoldDB" id="A0A413SZN6"/>
<evidence type="ECO:0000256" key="6">
    <source>
        <dbReference type="SAM" id="Phobius"/>
    </source>
</evidence>
<dbReference type="PIRSF" id="PIRSF006060">
    <property type="entry name" value="AA_transporter"/>
    <property type="match status" value="1"/>
</dbReference>
<dbReference type="PANTHER" id="PTHR43243">
    <property type="entry name" value="INNER MEMBRANE TRANSPORTER YGJI-RELATED"/>
    <property type="match status" value="1"/>
</dbReference>
<dbReference type="Pfam" id="PF13520">
    <property type="entry name" value="AA_permease_2"/>
    <property type="match status" value="1"/>
</dbReference>
<dbReference type="InterPro" id="IPR002293">
    <property type="entry name" value="AA/rel_permease1"/>
</dbReference>
<evidence type="ECO:0000313" key="8">
    <source>
        <dbReference type="Proteomes" id="UP000283855"/>
    </source>
</evidence>
<feature type="transmembrane region" description="Helical" evidence="6">
    <location>
        <begin position="523"/>
        <end position="541"/>
    </location>
</feature>
<evidence type="ECO:0000256" key="1">
    <source>
        <dbReference type="ARBA" id="ARBA00004141"/>
    </source>
</evidence>
<sequence>MGLFIRKSIDALQAEARETGSKTLKRVLGPVSLVALGVGVIIGAGLFSITGTVTAEYTGPAITLSFIIAAIGCCFAGLCYAEFASMIPVSGSAYTYSYATMGELIAWIIGWDLVLEYTVAATTVSISWSRYLVVFLQNIGIELPHAFTACPWDGGIVNIPAMLIVVLMSLILMRGTAGSSFFNGLIVFLKIAVILLFVVLGWKFIQSDNYVPYIPENTGKLGEFGLSGVLRGAAIVFFAFLGFDAVSTAAQETKNPKRDMPIGILVSLLVCTILYILFAHVMTGVAHYTQFEGQVGIAPVAVAIENMGTIDASGAIQPAYPWLNKAIVLAILFGYCSVIMVTLLGQSRVFLSMSHDGLLPPFFSRINERFRTPVHSNCLFMVVVSILAGFVPAQVAGEMTSIGTLLAFTLVCAAVLVVRRTMPDVHRAFKTPFVPFVPIMGILTCLCMMCFLPADTWIRLVLWMLIGLDVYAGYGIKHSKLEPGKKHRKGDNVLNVMGLVLSVLSIITGLWHQQTIGWNADKTLLTISFVFAFTHCAYYMWRIFNTQYPKQETVN</sequence>
<feature type="transmembrane region" description="Helical" evidence="6">
    <location>
        <begin position="155"/>
        <end position="173"/>
    </location>
</feature>
<comment type="caution">
    <text evidence="7">The sequence shown here is derived from an EMBL/GenBank/DDBJ whole genome shotgun (WGS) entry which is preliminary data.</text>
</comment>
<feature type="transmembrane region" description="Helical" evidence="6">
    <location>
        <begin position="262"/>
        <end position="282"/>
    </location>
</feature>
<organism evidence="7 8">
    <name type="scientific">Phocaeicola coprophilus</name>
    <dbReference type="NCBI Taxonomy" id="387090"/>
    <lineage>
        <taxon>Bacteria</taxon>
        <taxon>Pseudomonadati</taxon>
        <taxon>Bacteroidota</taxon>
        <taxon>Bacteroidia</taxon>
        <taxon>Bacteroidales</taxon>
        <taxon>Bacteroidaceae</taxon>
        <taxon>Phocaeicola</taxon>
    </lineage>
</organism>
<comment type="subcellular location">
    <subcellularLocation>
        <location evidence="1">Membrane</location>
        <topology evidence="1">Multi-pass membrane protein</topology>
    </subcellularLocation>
</comment>
<protein>
    <submittedName>
        <fullName evidence="7">Amino acid permease</fullName>
    </submittedName>
</protein>
<dbReference type="RefSeq" id="WP_118400460.1">
    <property type="nucleotide sequence ID" value="NZ_CABJGD010000015.1"/>
</dbReference>
<gene>
    <name evidence="7" type="ORF">DW921_08365</name>
</gene>
<proteinExistence type="predicted"/>
<feature type="transmembrane region" description="Helical" evidence="6">
    <location>
        <begin position="185"/>
        <end position="205"/>
    </location>
</feature>
<reference evidence="7 8" key="1">
    <citation type="submission" date="2018-08" db="EMBL/GenBank/DDBJ databases">
        <title>A genome reference for cultivated species of the human gut microbiota.</title>
        <authorList>
            <person name="Zou Y."/>
            <person name="Xue W."/>
            <person name="Luo G."/>
        </authorList>
    </citation>
    <scope>NUCLEOTIDE SEQUENCE [LARGE SCALE GENOMIC DNA]</scope>
    <source>
        <strain evidence="7 8">AM42-38</strain>
    </source>
</reference>
<feature type="transmembrane region" description="Helical" evidence="6">
    <location>
        <begin position="460"/>
        <end position="476"/>
    </location>
</feature>
<feature type="transmembrane region" description="Helical" evidence="6">
    <location>
        <begin position="433"/>
        <end position="454"/>
    </location>
</feature>
<dbReference type="GO" id="GO:0016020">
    <property type="term" value="C:membrane"/>
    <property type="evidence" value="ECO:0007669"/>
    <property type="project" value="UniProtKB-SubCell"/>
</dbReference>
<evidence type="ECO:0000256" key="4">
    <source>
        <dbReference type="ARBA" id="ARBA00022989"/>
    </source>
</evidence>
<evidence type="ECO:0000256" key="5">
    <source>
        <dbReference type="ARBA" id="ARBA00023136"/>
    </source>
</evidence>
<evidence type="ECO:0000256" key="2">
    <source>
        <dbReference type="ARBA" id="ARBA00022448"/>
    </source>
</evidence>
<feature type="transmembrane region" description="Helical" evidence="6">
    <location>
        <begin position="378"/>
        <end position="396"/>
    </location>
</feature>
<dbReference type="Gene3D" id="1.20.1740.10">
    <property type="entry name" value="Amino acid/polyamine transporter I"/>
    <property type="match status" value="1"/>
</dbReference>
<dbReference type="Proteomes" id="UP000283855">
    <property type="component" value="Unassembled WGS sequence"/>
</dbReference>
<feature type="transmembrane region" description="Helical" evidence="6">
    <location>
        <begin position="326"/>
        <end position="345"/>
    </location>
</feature>
<feature type="transmembrane region" description="Helical" evidence="6">
    <location>
        <begin position="61"/>
        <end position="83"/>
    </location>
</feature>
<feature type="transmembrane region" description="Helical" evidence="6">
    <location>
        <begin position="402"/>
        <end position="421"/>
    </location>
</feature>
<name>A0A413SZN6_9BACT</name>
<feature type="transmembrane region" description="Helical" evidence="6">
    <location>
        <begin position="492"/>
        <end position="511"/>
    </location>
</feature>
<feature type="transmembrane region" description="Helical" evidence="6">
    <location>
        <begin position="27"/>
        <end position="49"/>
    </location>
</feature>
<dbReference type="PANTHER" id="PTHR43243:SF4">
    <property type="entry name" value="CATIONIC AMINO ACID TRANSPORTER 4"/>
    <property type="match status" value="1"/>
</dbReference>
<keyword evidence="3 6" id="KW-0812">Transmembrane</keyword>
<dbReference type="EMBL" id="QSFT01000015">
    <property type="protein sequence ID" value="RHA75566.1"/>
    <property type="molecule type" value="Genomic_DNA"/>
</dbReference>
<keyword evidence="2" id="KW-0813">Transport</keyword>